<keyword evidence="3" id="KW-1185">Reference proteome</keyword>
<dbReference type="Proteomes" id="UP000253940">
    <property type="component" value="Chromosome"/>
</dbReference>
<reference evidence="2 3" key="1">
    <citation type="submission" date="2018-07" db="EMBL/GenBank/DDBJ databases">
        <title>Genome sequencing of Moraxellaceae gen. HYN0046.</title>
        <authorList>
            <person name="Kim M."/>
            <person name="Yi H."/>
        </authorList>
    </citation>
    <scope>NUCLEOTIDE SEQUENCE [LARGE SCALE GENOMIC DNA]</scope>
    <source>
        <strain evidence="2 3">HYN0046</strain>
    </source>
</reference>
<dbReference type="KEGG" id="mbah:HYN46_05640"/>
<dbReference type="OrthoDB" id="9757969at2"/>
<name>A0A345P504_9GAMM</name>
<feature type="region of interest" description="Disordered" evidence="1">
    <location>
        <begin position="779"/>
        <end position="799"/>
    </location>
</feature>
<dbReference type="InterPro" id="IPR036737">
    <property type="entry name" value="OmpA-like_sf"/>
</dbReference>
<dbReference type="GO" id="GO:0005886">
    <property type="term" value="C:plasma membrane"/>
    <property type="evidence" value="ECO:0007669"/>
    <property type="project" value="TreeGrafter"/>
</dbReference>
<dbReference type="GO" id="GO:0090313">
    <property type="term" value="P:regulation of protein targeting to membrane"/>
    <property type="evidence" value="ECO:0007669"/>
    <property type="project" value="TreeGrafter"/>
</dbReference>
<dbReference type="Pfam" id="PF05359">
    <property type="entry name" value="DUF748"/>
    <property type="match status" value="2"/>
</dbReference>
<proteinExistence type="predicted"/>
<evidence type="ECO:0000313" key="2">
    <source>
        <dbReference type="EMBL" id="AXI02363.1"/>
    </source>
</evidence>
<gene>
    <name evidence="2" type="ORF">HYN46_05640</name>
</gene>
<organism evidence="2 3">
    <name type="scientific">Aquirhabdus parva</name>
    <dbReference type="NCBI Taxonomy" id="2283318"/>
    <lineage>
        <taxon>Bacteria</taxon>
        <taxon>Pseudomonadati</taxon>
        <taxon>Pseudomonadota</taxon>
        <taxon>Gammaproteobacteria</taxon>
        <taxon>Moraxellales</taxon>
        <taxon>Moraxellaceae</taxon>
        <taxon>Aquirhabdus</taxon>
    </lineage>
</organism>
<dbReference type="RefSeq" id="WP_114898473.1">
    <property type="nucleotide sequence ID" value="NZ_CP031222.1"/>
</dbReference>
<dbReference type="PANTHER" id="PTHR30441">
    <property type="entry name" value="DUF748 DOMAIN-CONTAINING PROTEIN"/>
    <property type="match status" value="1"/>
</dbReference>
<feature type="compositionally biased region" description="Polar residues" evidence="1">
    <location>
        <begin position="786"/>
        <end position="795"/>
    </location>
</feature>
<dbReference type="InterPro" id="IPR008023">
    <property type="entry name" value="DUF748"/>
</dbReference>
<accession>A0A345P504</accession>
<evidence type="ECO:0000256" key="1">
    <source>
        <dbReference type="SAM" id="MobiDB-lite"/>
    </source>
</evidence>
<dbReference type="PANTHER" id="PTHR30441:SF8">
    <property type="entry name" value="DUF748 DOMAIN-CONTAINING PROTEIN"/>
    <property type="match status" value="1"/>
</dbReference>
<dbReference type="Gene3D" id="3.30.1330.60">
    <property type="entry name" value="OmpA-like domain"/>
    <property type="match status" value="1"/>
</dbReference>
<protein>
    <submittedName>
        <fullName evidence="2">DUF748 domain-containing protein</fullName>
    </submittedName>
</protein>
<dbReference type="AlphaFoldDB" id="A0A345P504"/>
<evidence type="ECO:0000313" key="3">
    <source>
        <dbReference type="Proteomes" id="UP000253940"/>
    </source>
</evidence>
<sequence length="1217" mass="131867">MKTLNLSSKLPKILRWMSITLLILALLAIISWFAVPPLAKHIVEQQIETQIGRRATIGEIRFNPLTFTLTASDFSLFEPDKVTTAFSAKKLELSTSLTSIYRLAPVLSEAKLIEPKLHIVRTSAAKSGRYNFSDILDRILAKPKSNGTTLFSVSNIQLENGAIQFDDQVTGKKVKIESLNVGLPYVSNFPSKIDIFVQPHLSAIINGTTFNLKGRSKPFSGNQETSLAFDIDQLDLASYAAFSPVALPINIQSSKLSTQLDLTFSRNKNQPEVALSGKIKLDDLALKDKANNPLLYVQSINTQLHKLNLLNGDADIDKIEIKNPEVWSSLNHQGQLNWAMLKGATKPSPIQSKASPNTQESLPKIILTKLDIQGGTLNWQDATNASPVFNTQLKNITLLATKLSSAKEAPPSNFILSSGTAQNQDIQFAGTVSPLSGDLSGKVHIAALPLALYQPYMNRVLAASVSGELSLNTLLDIHNGQLELKELRAELNALKATSRSTPTNTISAQKINLENTNVNTLTKTANISAVRLQGLQSDIRRDAQGKINLEQFILATPKTKRPTSTQANSSAKKTQNNWTAHLNQLAINDSHVSLTDNTVTPAVQLRADGLNLTVENISSKLDTPLKVGLKTQLNKTGKLIVDGMIAAQFKSLNLAIDAQNLPITAVQPYFTDYLNIVLAAGQASAKGKLQLTPPVAHQQLHTTYNGNFRVNNLRAIDKVTSDGFLKWNTLDISGINANIGGTAQSVTLSKITLDNFYARLILSEAAKLNLQDVIVAKNTPPGSAPKSVTSDTPADTTKPDVSKIEVKPAVAVATVTEPKSNSPVIKIGQVILKRGNINYTDNFVKPHYTANLTNMNGSIGAVSSDKPQAAPIDLNGKIDNDAPVTISGSLNPLFKPMFLDIKASANGVELPRLTPYAAKYAGYAIEKGKLSMDVNYHIENDKLVAQNNVRIDQLTFGDRIESPTATKLPVLLAVALLKDRHGQININLPISGTLSDPQFSIGGIIVRIFINLITKAVTSPFALISSAFGGGDELGYAEFAPGSAVLTKEAQGKLDTIAKALIDRPALKMDLVGRADPKTDSIGISQNLLNRKIKSLKRKDNSELNAEDSLENPVTDADKQKYMGKVYSASKFEKPHNFIGLNKSLPPAEMEKLIVTNTAVSQDDLVSLANQRSEAIRTYLQTKGEIGSDRIFLIAPKLTSDGIKDKGGPNRVDFVLK</sequence>
<dbReference type="EMBL" id="CP031222">
    <property type="protein sequence ID" value="AXI02363.1"/>
    <property type="molecule type" value="Genomic_DNA"/>
</dbReference>
<dbReference type="InterPro" id="IPR052894">
    <property type="entry name" value="AsmA-related"/>
</dbReference>